<evidence type="ECO:0000313" key="4">
    <source>
        <dbReference type="EMBL" id="RRA96843.1"/>
    </source>
</evidence>
<keyword evidence="5" id="KW-1185">Reference proteome</keyword>
<evidence type="ECO:0000256" key="1">
    <source>
        <dbReference type="ARBA" id="ARBA00022729"/>
    </source>
</evidence>
<evidence type="ECO:0000259" key="3">
    <source>
        <dbReference type="Pfam" id="PF18962"/>
    </source>
</evidence>
<feature type="domain" description="Secretion system C-terminal sorting" evidence="3">
    <location>
        <begin position="175"/>
        <end position="244"/>
    </location>
</feature>
<dbReference type="OrthoDB" id="1433593at2"/>
<dbReference type="Proteomes" id="UP000268372">
    <property type="component" value="Unassembled WGS sequence"/>
</dbReference>
<feature type="signal peptide" evidence="2">
    <location>
        <begin position="1"/>
        <end position="21"/>
    </location>
</feature>
<organism evidence="4 5">
    <name type="scientific">Paenimyroides viscosum</name>
    <dbReference type="NCBI Taxonomy" id="2488729"/>
    <lineage>
        <taxon>Bacteria</taxon>
        <taxon>Pseudomonadati</taxon>
        <taxon>Bacteroidota</taxon>
        <taxon>Flavobacteriia</taxon>
        <taxon>Flavobacteriales</taxon>
        <taxon>Flavobacteriaceae</taxon>
        <taxon>Paenimyroides</taxon>
    </lineage>
</organism>
<accession>A0A3P1B898</accession>
<evidence type="ECO:0000256" key="2">
    <source>
        <dbReference type="SAM" id="SignalP"/>
    </source>
</evidence>
<reference evidence="4 5" key="1">
    <citation type="submission" date="2018-11" db="EMBL/GenBank/DDBJ databases">
        <title>Flavobacterium sp. nov., YIM 102796 draft genome.</title>
        <authorList>
            <person name="Li G."/>
            <person name="Jiang Y."/>
        </authorList>
    </citation>
    <scope>NUCLEOTIDE SEQUENCE [LARGE SCALE GENOMIC DNA]</scope>
    <source>
        <strain evidence="4 5">YIM 102796</strain>
    </source>
</reference>
<dbReference type="RefSeq" id="WP_124898254.1">
    <property type="nucleotide sequence ID" value="NZ_RQTJ01000002.1"/>
</dbReference>
<dbReference type="EMBL" id="RQTJ01000002">
    <property type="protein sequence ID" value="RRA96843.1"/>
    <property type="molecule type" value="Genomic_DNA"/>
</dbReference>
<protein>
    <submittedName>
        <fullName evidence="4">T9SS C-terminal target domain-containing protein</fullName>
    </submittedName>
</protein>
<gene>
    <name evidence="4" type="ORF">EG242_02080</name>
</gene>
<dbReference type="InterPro" id="IPR026444">
    <property type="entry name" value="Secre_tail"/>
</dbReference>
<dbReference type="NCBIfam" id="TIGR04183">
    <property type="entry name" value="Por_Secre_tail"/>
    <property type="match status" value="1"/>
</dbReference>
<dbReference type="AlphaFoldDB" id="A0A3P1B898"/>
<comment type="caution">
    <text evidence="4">The sequence shown here is derived from an EMBL/GenBank/DDBJ whole genome shotgun (WGS) entry which is preliminary data.</text>
</comment>
<dbReference type="Pfam" id="PF18962">
    <property type="entry name" value="Por_Secre_tail"/>
    <property type="match status" value="1"/>
</dbReference>
<feature type="chain" id="PRO_5018025922" evidence="2">
    <location>
        <begin position="22"/>
        <end position="251"/>
    </location>
</feature>
<name>A0A3P1B898_9FLAO</name>
<evidence type="ECO:0000313" key="5">
    <source>
        <dbReference type="Proteomes" id="UP000268372"/>
    </source>
</evidence>
<proteinExistence type="predicted"/>
<keyword evidence="1 2" id="KW-0732">Signal</keyword>
<sequence>MIKKLLYSLVLCFAISINVNAQTQEDELKNNDWYIHKVVLSGVEYLAPVNQERANWQAIKSEFSYITNNILLYYCTSCTLQGINFLPNNEFNVNDMVCLAMNDCNRQLGNDNSDFLDNFYNVFQLNSPNAVFQYQVTTINSSTKQLKITNTNGDDAYFISAKLSVTTKEFSKVTVFPNPVESSLNINLESVPEMNCKFVFYDISGKQVKVVDDLSAKIISIDISDLQNGVYFLTILNNKGIVQKTDKIIKK</sequence>